<dbReference type="RefSeq" id="WP_064630512.1">
    <property type="nucleotide sequence ID" value="NZ_LQYE01000019.1"/>
</dbReference>
<protein>
    <submittedName>
        <fullName evidence="1">Uncharacterized protein</fullName>
    </submittedName>
</protein>
<comment type="caution">
    <text evidence="1">The sequence shown here is derived from an EMBL/GenBank/DDBJ whole genome shotgun (WGS) entry which is preliminary data.</text>
</comment>
<evidence type="ECO:0000313" key="2">
    <source>
        <dbReference type="Proteomes" id="UP000186919"/>
    </source>
</evidence>
<dbReference type="Proteomes" id="UP000186919">
    <property type="component" value="Unassembled WGS sequence"/>
</dbReference>
<gene>
    <name evidence="1" type="ORF">AWB85_25215</name>
</gene>
<dbReference type="AlphaFoldDB" id="A0A179VBQ4"/>
<reference evidence="1 2" key="1">
    <citation type="submission" date="2016-01" db="EMBL/GenBank/DDBJ databases">
        <title>Mycobacterium immunogenum strain CD11_6 genome sequencing and assembly.</title>
        <authorList>
            <person name="Kaur G."/>
            <person name="Nair G.R."/>
            <person name="Mayilraj S."/>
        </authorList>
    </citation>
    <scope>NUCLEOTIDE SEQUENCE [LARGE SCALE GENOMIC DNA]</scope>
    <source>
        <strain evidence="1 2">CD11-6</strain>
    </source>
</reference>
<evidence type="ECO:0000313" key="1">
    <source>
        <dbReference type="EMBL" id="OAT68405.1"/>
    </source>
</evidence>
<name>A0A179VBQ4_9MYCO</name>
<proteinExistence type="predicted"/>
<accession>A0A179VBQ4</accession>
<organism evidence="1 2">
    <name type="scientific">Mycobacteroides immunogenum</name>
    <dbReference type="NCBI Taxonomy" id="83262"/>
    <lineage>
        <taxon>Bacteria</taxon>
        <taxon>Bacillati</taxon>
        <taxon>Actinomycetota</taxon>
        <taxon>Actinomycetes</taxon>
        <taxon>Mycobacteriales</taxon>
        <taxon>Mycobacteriaceae</taxon>
        <taxon>Mycobacteroides</taxon>
    </lineage>
</organism>
<dbReference type="EMBL" id="LQYE01000019">
    <property type="protein sequence ID" value="OAT68405.1"/>
    <property type="molecule type" value="Genomic_DNA"/>
</dbReference>
<sequence>MASLAYFTVTGTVNSVVVDYVDPDTHPDIKPVSAMVDFIPRLPKGSVIWAPGLTPPQGVIFPTIRARIDSDGILRTIVGGVGVELTANTPELHLSSLLYDVVFSKVVLNKSEGYIAPFAFEAPTAAASLDFATMVKLPPKALFE</sequence>